<protein>
    <submittedName>
        <fullName evidence="1">Uroporphyrin-III methyltransferase</fullName>
    </submittedName>
</protein>
<dbReference type="Proteomes" id="UP000033608">
    <property type="component" value="Unassembled WGS sequence"/>
</dbReference>
<reference evidence="1 3" key="1">
    <citation type="submission" date="2015-03" db="EMBL/GenBank/DDBJ databases">
        <authorList>
            <person name="Hassan Y.I."/>
            <person name="Lepp D."/>
            <person name="Zhou T."/>
        </authorList>
    </citation>
    <scope>NUCLEOTIDE SEQUENCE [LARGE SCALE GENOMIC DNA]</scope>
    <source>
        <strain evidence="1 3">DSM 17137</strain>
    </source>
</reference>
<reference evidence="2 4" key="2">
    <citation type="submission" date="2016-11" db="EMBL/GenBank/DDBJ databases">
        <authorList>
            <person name="Jaros S."/>
            <person name="Januszkiewicz K."/>
            <person name="Wedrychowicz H."/>
        </authorList>
    </citation>
    <scope>NUCLEOTIDE SEQUENCE [LARGE SCALE GENOMIC DNA]</scope>
    <source>
        <strain evidence="2 4">DSM 17137</strain>
    </source>
</reference>
<gene>
    <name evidence="2" type="ORF">SAMN02745223_00132</name>
    <name evidence="1" type="ORF">VW29_05975</name>
</gene>
<dbReference type="PANTHER" id="PTHR36849">
    <property type="entry name" value="CYTOPLASMIC PROTEIN-RELATED"/>
    <property type="match status" value="1"/>
</dbReference>
<keyword evidence="1" id="KW-0489">Methyltransferase</keyword>
<dbReference type="EMBL" id="LAJF01000045">
    <property type="protein sequence ID" value="KKB85834.1"/>
    <property type="molecule type" value="Genomic_DNA"/>
</dbReference>
<evidence type="ECO:0000313" key="4">
    <source>
        <dbReference type="Proteomes" id="UP000184533"/>
    </source>
</evidence>
<accession>A0A0F5LUJ5</accession>
<keyword evidence="3" id="KW-1185">Reference proteome</keyword>
<dbReference type="Pfam" id="PF22752">
    <property type="entry name" value="DUF488-N3i"/>
    <property type="match status" value="1"/>
</dbReference>
<dbReference type="GO" id="GO:0008168">
    <property type="term" value="F:methyltransferase activity"/>
    <property type="evidence" value="ECO:0007669"/>
    <property type="project" value="UniProtKB-KW"/>
</dbReference>
<dbReference type="OrthoDB" id="9790745at2"/>
<dbReference type="AlphaFoldDB" id="A0A0F5LUJ5"/>
<keyword evidence="1" id="KW-0808">Transferase</keyword>
<evidence type="ECO:0000313" key="2">
    <source>
        <dbReference type="EMBL" id="SHE34885.1"/>
    </source>
</evidence>
<dbReference type="PANTHER" id="PTHR36849:SF1">
    <property type="entry name" value="CYTOPLASMIC PROTEIN"/>
    <property type="match status" value="1"/>
</dbReference>
<sequence length="127" mass="14560">MASQPDIVSKRIYEPVSPEDGQRVLIDRLWPRGVSKAEAHVDLWFKDIAPSTELRQWFAHDPARWEEVRRRYRAELQANPDAVARLRQLAGKGRVTLLYAARDAAHNHALILLEFLDQPPEDTLPTG</sequence>
<dbReference type="GO" id="GO:0032259">
    <property type="term" value="P:methylation"/>
    <property type="evidence" value="ECO:0007669"/>
    <property type="project" value="UniProtKB-KW"/>
</dbReference>
<proteinExistence type="predicted"/>
<organism evidence="1 3">
    <name type="scientific">Devosia limi DSM 17137</name>
    <dbReference type="NCBI Taxonomy" id="1121477"/>
    <lineage>
        <taxon>Bacteria</taxon>
        <taxon>Pseudomonadati</taxon>
        <taxon>Pseudomonadota</taxon>
        <taxon>Alphaproteobacteria</taxon>
        <taxon>Hyphomicrobiales</taxon>
        <taxon>Devosiaceae</taxon>
        <taxon>Devosia</taxon>
    </lineage>
</organism>
<evidence type="ECO:0000313" key="1">
    <source>
        <dbReference type="EMBL" id="KKB85834.1"/>
    </source>
</evidence>
<evidence type="ECO:0000313" key="3">
    <source>
        <dbReference type="Proteomes" id="UP000033608"/>
    </source>
</evidence>
<name>A0A0F5LUJ5_9HYPH</name>
<dbReference type="PATRIC" id="fig|1121477.3.peg.2283"/>
<dbReference type="Proteomes" id="UP000184533">
    <property type="component" value="Unassembled WGS sequence"/>
</dbReference>
<dbReference type="InterPro" id="IPR052552">
    <property type="entry name" value="YeaO-like"/>
</dbReference>
<dbReference type="EMBL" id="FQVC01000001">
    <property type="protein sequence ID" value="SHE34885.1"/>
    <property type="molecule type" value="Genomic_DNA"/>
</dbReference>
<dbReference type="RefSeq" id="WP_046134386.1">
    <property type="nucleotide sequence ID" value="NZ_FQVC01000001.1"/>
</dbReference>
<dbReference type="STRING" id="1121477.SAMN02745223_00132"/>